<keyword evidence="2" id="KW-1185">Reference proteome</keyword>
<organism evidence="1 2">
    <name type="scientific">Dolichospermum flos-aquae LEGE 04289</name>
    <dbReference type="NCBI Taxonomy" id="1828708"/>
    <lineage>
        <taxon>Bacteria</taxon>
        <taxon>Bacillati</taxon>
        <taxon>Cyanobacteriota</taxon>
        <taxon>Cyanophyceae</taxon>
        <taxon>Nostocales</taxon>
        <taxon>Aphanizomenonaceae</taxon>
        <taxon>Dolichospermum</taxon>
    </lineage>
</organism>
<evidence type="ECO:0000313" key="2">
    <source>
        <dbReference type="Proteomes" id="UP000597867"/>
    </source>
</evidence>
<gene>
    <name evidence="1" type="ORF">IQ222_15910</name>
</gene>
<reference evidence="1" key="1">
    <citation type="submission" date="2020-10" db="EMBL/GenBank/DDBJ databases">
        <authorList>
            <person name="Castelo-Branco R."/>
            <person name="Eusebio N."/>
            <person name="Adriana R."/>
            <person name="Vieira A."/>
            <person name="Brugerolle De Fraissinette N."/>
            <person name="Rezende De Castro R."/>
            <person name="Schneider M.P."/>
            <person name="Vasconcelos V."/>
            <person name="Leao P.N."/>
        </authorList>
    </citation>
    <scope>NUCLEOTIDE SEQUENCE</scope>
    <source>
        <strain evidence="1">LEGE 04289</strain>
    </source>
</reference>
<keyword evidence="1" id="KW-0808">Transferase</keyword>
<keyword evidence="1" id="KW-0418">Kinase</keyword>
<name>A0ACC5Q5P1_DOLFA</name>
<sequence>MTNLYCSQGHQNPPGSRFCLQCGEKITNIPTSVNHHIQPGQILGDRYVIIRQIGQGGFGRTYLAADINRFQENCVLKEFSPQIQTPDLLQKAAELFQREASVLYKLQHSQIPRFRELLPINLQGKESLFLIQDYVDGETFNSLLKHRQQRGLKFTETEIRQLLQQILPVLEYIHSLGVIHRDISPDNLMLRNSDQLPVLIDFGGVKQVAANVASQYYQTGAKTPSPSETLLGKMGFAPPEQMQTGMVSAQSDLYALAATMLVLLTGKEPQELIDTYNLSWQWRREVSLSVTLGQIIDKMLSPIASNRYQTASQVLQALNPQPINYPQTQPPTAATIAFSPPKTPVSPPKITPTAPQPSIWTATNVFIITFAVITSGGLLTWGFKNRSHNLNGSHSIITSNPNSRESVKPEVNFSPAEKQRKQKLSDRREELDINYNFYVTITNDLFWAKYPSLKGRILSDSPEDEKLRAKWDQTAAEVLEKLSELSSESRSQLGTYTLSVLTNWKAEVNKINVASRSLYDLGDVAFFSKFPEQRGKNFIKQPIGQVWYGFVNDQLNAILDRSAFQRLVFPESATAKTVSGSLKPGRGKVFIAGLAKNQNLEVKLKANSKVLISIYSPTGKTAFLEDSQERSISNTLPETGFYEFVVVSTASETVDYQLTIIAENPPEPEPTPTETPTEEPTPIETPTEEPTPIETLTPDME</sequence>
<proteinExistence type="predicted"/>
<comment type="caution">
    <text evidence="1">The sequence shown here is derived from an EMBL/GenBank/DDBJ whole genome shotgun (WGS) entry which is preliminary data.</text>
</comment>
<dbReference type="Proteomes" id="UP000597867">
    <property type="component" value="Unassembled WGS sequence"/>
</dbReference>
<protein>
    <submittedName>
        <fullName evidence="1">Protein kinase</fullName>
    </submittedName>
</protein>
<accession>A0ACC5Q5P1</accession>
<dbReference type="EMBL" id="JADEWF010000060">
    <property type="protein sequence ID" value="MBE9220244.1"/>
    <property type="molecule type" value="Genomic_DNA"/>
</dbReference>
<evidence type="ECO:0000313" key="1">
    <source>
        <dbReference type="EMBL" id="MBE9220244.1"/>
    </source>
</evidence>